<organism evidence="3">
    <name type="scientific">freshwater metagenome</name>
    <dbReference type="NCBI Taxonomy" id="449393"/>
    <lineage>
        <taxon>unclassified sequences</taxon>
        <taxon>metagenomes</taxon>
        <taxon>ecological metagenomes</taxon>
    </lineage>
</organism>
<feature type="region of interest" description="Disordered" evidence="1">
    <location>
        <begin position="1"/>
        <end position="34"/>
    </location>
</feature>
<accession>A0A6J6RPJ1</accession>
<feature type="compositionally biased region" description="Low complexity" evidence="1">
    <location>
        <begin position="13"/>
        <end position="29"/>
    </location>
</feature>
<reference evidence="3" key="1">
    <citation type="submission" date="2020-05" db="EMBL/GenBank/DDBJ databases">
        <authorList>
            <person name="Chiriac C."/>
            <person name="Salcher M."/>
            <person name="Ghai R."/>
            <person name="Kavagutti S V."/>
        </authorList>
    </citation>
    <scope>NUCLEOTIDE SEQUENCE</scope>
</reference>
<name>A0A6J6RPJ1_9ZZZZ</name>
<evidence type="ECO:0000256" key="1">
    <source>
        <dbReference type="SAM" id="MobiDB-lite"/>
    </source>
</evidence>
<dbReference type="AlphaFoldDB" id="A0A6J6RPJ1"/>
<evidence type="ECO:0000313" key="3">
    <source>
        <dbReference type="EMBL" id="CAB4724376.1"/>
    </source>
</evidence>
<sequence>MSLLDARPDRTLGPGSPAGTTSAGSSAEARAPRRTRRARAAAVGGLLALVAGAWALAPQAVLVTDPVPSVPAADGLLVKGYGPSGTLALHYRYGQRTALTLPLDNASVVPFRVTGAELVEPTYPLLAPVGGPVEPVELGPFGDGEVVLEFEFTNCRYYHERANNTYDQVRLTGTSLGREVTRTVDLAVPLVVHSQVILDCPERTFVRGDDRRV</sequence>
<protein>
    <submittedName>
        <fullName evidence="3">Unannotated protein</fullName>
    </submittedName>
</protein>
<keyword evidence="2" id="KW-0472">Membrane</keyword>
<evidence type="ECO:0000256" key="2">
    <source>
        <dbReference type="SAM" id="Phobius"/>
    </source>
</evidence>
<keyword evidence="2" id="KW-0812">Transmembrane</keyword>
<dbReference type="EMBL" id="CAEZYQ010000001">
    <property type="protein sequence ID" value="CAB4724376.1"/>
    <property type="molecule type" value="Genomic_DNA"/>
</dbReference>
<feature type="transmembrane region" description="Helical" evidence="2">
    <location>
        <begin position="40"/>
        <end position="57"/>
    </location>
</feature>
<feature type="compositionally biased region" description="Basic and acidic residues" evidence="1">
    <location>
        <begin position="1"/>
        <end position="10"/>
    </location>
</feature>
<gene>
    <name evidence="3" type="ORF">UFOPK2761_00035</name>
</gene>
<proteinExistence type="predicted"/>
<keyword evidence="2" id="KW-1133">Transmembrane helix</keyword>